<name>A0A922MNA4_SPOEX</name>
<feature type="chain" id="PRO_5037701626" evidence="1">
    <location>
        <begin position="21"/>
        <end position="364"/>
    </location>
</feature>
<feature type="signal peptide" evidence="1">
    <location>
        <begin position="1"/>
        <end position="20"/>
    </location>
</feature>
<gene>
    <name evidence="2" type="ORF">HF086_003607</name>
</gene>
<keyword evidence="1" id="KW-0732">Signal</keyword>
<dbReference type="AlphaFoldDB" id="A0A922MNA4"/>
<dbReference type="EMBL" id="JACEFF010000337">
    <property type="protein sequence ID" value="KAH9639474.1"/>
    <property type="molecule type" value="Genomic_DNA"/>
</dbReference>
<evidence type="ECO:0000256" key="1">
    <source>
        <dbReference type="SAM" id="SignalP"/>
    </source>
</evidence>
<proteinExistence type="predicted"/>
<reference evidence="2" key="1">
    <citation type="journal article" date="2021" name="G3 (Bethesda)">
        <title>Genome and transcriptome analysis of the beet armyworm Spodoptera exigua reveals targets for pest control. .</title>
        <authorList>
            <person name="Simon S."/>
            <person name="Breeschoten T."/>
            <person name="Jansen H.J."/>
            <person name="Dirks R.P."/>
            <person name="Schranz M.E."/>
            <person name="Ros V.I.D."/>
        </authorList>
    </citation>
    <scope>NUCLEOTIDE SEQUENCE</scope>
    <source>
        <strain evidence="2">TB_SE_WUR_2020</strain>
    </source>
</reference>
<dbReference type="Proteomes" id="UP000814243">
    <property type="component" value="Unassembled WGS sequence"/>
</dbReference>
<protein>
    <submittedName>
        <fullName evidence="2">Uncharacterized protein</fullName>
    </submittedName>
</protein>
<sequence length="364" mass="43041">MTHLCYTILFCTTIIQTLYCSFLSKSTNIGDSPLHPLYLPEEISDETYNALIRQRPDLESIFRVQRKAQIERQQKNKENMYINNEEQEVLLVENEDNDITRPLREFEDERTTIEVNPALVPEFTRAEKQRLPFISHKRQRFNDTKRVELFVNNGWDRAWDNAWWAANCYTCYAEDEILDDNKNPKQNLCHKAFQTNDGRYAATQSFFKSGCYYSWEYQKRGYWKYRRYYWQGEDEASPGTHGSTLHRLGAYTKGCVKRFSDVSEIFTMRACRGWWPMYVGGWMENRMIRLEFPITKDINNTCRTSKQATLTPFQRGVSLFGRFHACSCLGRYCNNTIANETNMPLIVIGIVLIIINDKIKRHLY</sequence>
<organism evidence="2 3">
    <name type="scientific">Spodoptera exigua</name>
    <name type="common">Beet armyworm</name>
    <name type="synonym">Noctua fulgens</name>
    <dbReference type="NCBI Taxonomy" id="7107"/>
    <lineage>
        <taxon>Eukaryota</taxon>
        <taxon>Metazoa</taxon>
        <taxon>Ecdysozoa</taxon>
        <taxon>Arthropoda</taxon>
        <taxon>Hexapoda</taxon>
        <taxon>Insecta</taxon>
        <taxon>Pterygota</taxon>
        <taxon>Neoptera</taxon>
        <taxon>Endopterygota</taxon>
        <taxon>Lepidoptera</taxon>
        <taxon>Glossata</taxon>
        <taxon>Ditrysia</taxon>
        <taxon>Noctuoidea</taxon>
        <taxon>Noctuidae</taxon>
        <taxon>Amphipyrinae</taxon>
        <taxon>Spodoptera</taxon>
    </lineage>
</organism>
<evidence type="ECO:0000313" key="2">
    <source>
        <dbReference type="EMBL" id="KAH9639474.1"/>
    </source>
</evidence>
<accession>A0A922MNA4</accession>
<evidence type="ECO:0000313" key="3">
    <source>
        <dbReference type="Proteomes" id="UP000814243"/>
    </source>
</evidence>
<comment type="caution">
    <text evidence="2">The sequence shown here is derived from an EMBL/GenBank/DDBJ whole genome shotgun (WGS) entry which is preliminary data.</text>
</comment>